<evidence type="ECO:0000256" key="8">
    <source>
        <dbReference type="ARBA" id="ARBA00023136"/>
    </source>
</evidence>
<dbReference type="STRING" id="45351.A7SQ69"/>
<dbReference type="OMA" id="RIKCPYL"/>
<name>A7SQ69_NEMVE</name>
<evidence type="ECO:0000313" key="10">
    <source>
        <dbReference type="EMBL" id="EDO34113.1"/>
    </source>
</evidence>
<dbReference type="InterPro" id="IPR008428">
    <property type="entry name" value="Chond_GalNAc"/>
</dbReference>
<dbReference type="GO" id="GO:0008376">
    <property type="term" value="F:acetylgalactosaminyltransferase activity"/>
    <property type="evidence" value="ECO:0007669"/>
    <property type="project" value="InterPro"/>
</dbReference>
<dbReference type="PANTHER" id="PTHR12369">
    <property type="entry name" value="CHONDROITIN SYNTHASE"/>
    <property type="match status" value="1"/>
</dbReference>
<accession>A7SQ69</accession>
<dbReference type="InParanoid" id="A7SQ69"/>
<keyword evidence="7 9" id="KW-0333">Golgi apparatus</keyword>
<keyword evidence="11" id="KW-1185">Reference proteome</keyword>
<dbReference type="InterPro" id="IPR029044">
    <property type="entry name" value="Nucleotide-diphossugar_trans"/>
</dbReference>
<evidence type="ECO:0000256" key="5">
    <source>
        <dbReference type="ARBA" id="ARBA00022968"/>
    </source>
</evidence>
<comment type="similarity">
    <text evidence="2 9">Belongs to the chondroitin N-acetylgalactosaminyltransferase family.</text>
</comment>
<protein>
    <recommendedName>
        <fullName evidence="9">Hexosyltransferase</fullName>
        <ecNumber evidence="9">2.4.1.-</ecNumber>
    </recommendedName>
</protein>
<dbReference type="EMBL" id="DS469742">
    <property type="protein sequence ID" value="EDO34113.1"/>
    <property type="molecule type" value="Genomic_DNA"/>
</dbReference>
<evidence type="ECO:0000256" key="6">
    <source>
        <dbReference type="ARBA" id="ARBA00022989"/>
    </source>
</evidence>
<evidence type="ECO:0000256" key="1">
    <source>
        <dbReference type="ARBA" id="ARBA00004447"/>
    </source>
</evidence>
<evidence type="ECO:0000313" key="11">
    <source>
        <dbReference type="Proteomes" id="UP000001593"/>
    </source>
</evidence>
<evidence type="ECO:0000256" key="2">
    <source>
        <dbReference type="ARBA" id="ARBA00009239"/>
    </source>
</evidence>
<gene>
    <name evidence="10" type="ORF">NEMVEDRAFT_v1g127197</name>
</gene>
<keyword evidence="8" id="KW-0472">Membrane</keyword>
<keyword evidence="6" id="KW-1133">Transmembrane helix</keyword>
<proteinExistence type="inferred from homology"/>
<reference evidence="10 11" key="1">
    <citation type="journal article" date="2007" name="Science">
        <title>Sea anemone genome reveals ancestral eumetazoan gene repertoire and genomic organization.</title>
        <authorList>
            <person name="Putnam N.H."/>
            <person name="Srivastava M."/>
            <person name="Hellsten U."/>
            <person name="Dirks B."/>
            <person name="Chapman J."/>
            <person name="Salamov A."/>
            <person name="Terry A."/>
            <person name="Shapiro H."/>
            <person name="Lindquist E."/>
            <person name="Kapitonov V.V."/>
            <person name="Jurka J."/>
            <person name="Genikhovich G."/>
            <person name="Grigoriev I.V."/>
            <person name="Lucas S.M."/>
            <person name="Steele R.E."/>
            <person name="Finnerty J.R."/>
            <person name="Technau U."/>
            <person name="Martindale M.Q."/>
            <person name="Rokhsar D.S."/>
        </authorList>
    </citation>
    <scope>NUCLEOTIDE SEQUENCE [LARGE SCALE GENOMIC DNA]</scope>
    <source>
        <strain evidence="11">CH2 X CH6</strain>
    </source>
</reference>
<evidence type="ECO:0000256" key="9">
    <source>
        <dbReference type="RuleBase" id="RU364016"/>
    </source>
</evidence>
<keyword evidence="4" id="KW-0812">Transmembrane</keyword>
<keyword evidence="3 9" id="KW-0808">Transferase</keyword>
<dbReference type="PANTHER" id="PTHR12369:SF47">
    <property type="entry name" value="HEXOSYLTRANSFERASE"/>
    <property type="match status" value="1"/>
</dbReference>
<feature type="non-terminal residue" evidence="10">
    <location>
        <position position="1"/>
    </location>
</feature>
<dbReference type="Pfam" id="PF05679">
    <property type="entry name" value="CHGN"/>
    <property type="match status" value="1"/>
</dbReference>
<dbReference type="HOGENOM" id="CLU_078350_0_0_1"/>
<dbReference type="Proteomes" id="UP000001593">
    <property type="component" value="Unassembled WGS sequence"/>
</dbReference>
<evidence type="ECO:0000256" key="3">
    <source>
        <dbReference type="ARBA" id="ARBA00022679"/>
    </source>
</evidence>
<dbReference type="Gene3D" id="3.90.550.10">
    <property type="entry name" value="Spore Coat Polysaccharide Biosynthesis Protein SpsA, Chain A"/>
    <property type="match status" value="1"/>
</dbReference>
<dbReference type="eggNOG" id="KOG3588">
    <property type="taxonomic scope" value="Eukaryota"/>
</dbReference>
<organism evidence="10 11">
    <name type="scientific">Nematostella vectensis</name>
    <name type="common">Starlet sea anemone</name>
    <dbReference type="NCBI Taxonomy" id="45351"/>
    <lineage>
        <taxon>Eukaryota</taxon>
        <taxon>Metazoa</taxon>
        <taxon>Cnidaria</taxon>
        <taxon>Anthozoa</taxon>
        <taxon>Hexacorallia</taxon>
        <taxon>Actiniaria</taxon>
        <taxon>Edwardsiidae</taxon>
        <taxon>Nematostella</taxon>
    </lineage>
</organism>
<evidence type="ECO:0000256" key="4">
    <source>
        <dbReference type="ARBA" id="ARBA00022692"/>
    </source>
</evidence>
<dbReference type="PhylomeDB" id="A7SQ69"/>
<evidence type="ECO:0000256" key="7">
    <source>
        <dbReference type="ARBA" id="ARBA00023034"/>
    </source>
</evidence>
<dbReference type="AlphaFoldDB" id="A7SQ69"/>
<comment type="subcellular location">
    <subcellularLocation>
        <location evidence="1 9">Golgi apparatus</location>
        <location evidence="1 9">Golgi stack membrane</location>
        <topology evidence="1 9">Single-pass type II membrane protein</topology>
    </subcellularLocation>
</comment>
<dbReference type="GO" id="GO:0032580">
    <property type="term" value="C:Golgi cisterna membrane"/>
    <property type="evidence" value="ECO:0007669"/>
    <property type="project" value="UniProtKB-SubCell"/>
</dbReference>
<dbReference type="InterPro" id="IPR051227">
    <property type="entry name" value="CS_glycosyltransferase"/>
</dbReference>
<sequence>IVTFVITVKNQGPWVHLFLENIARLVHETRDRGIRVVIFDYESHDLDLVDAVKRSGIAEIVKTVSKPGKYSRREAFNVAINLVTDPNSIVLLTDLHLEMTSLLLNDIRKHCIQGQQVYTPLIVRQLRCSSPRVPMWGYIGYWETLGFGIVAMYKSDWDRTGGFKFDDSNKHKWGGEDYELVDSVVEAGLGFERVGCPYIYHYMHIREGMWE</sequence>
<dbReference type="SUPFAM" id="SSF53448">
    <property type="entry name" value="Nucleotide-diphospho-sugar transferases"/>
    <property type="match status" value="1"/>
</dbReference>
<keyword evidence="5 9" id="KW-0735">Signal-anchor</keyword>
<dbReference type="EC" id="2.4.1.-" evidence="9"/>